<accession>A0A0B1TA80</accession>
<dbReference type="InterPro" id="IPR000242">
    <property type="entry name" value="PTP_cat"/>
</dbReference>
<evidence type="ECO:0000259" key="2">
    <source>
        <dbReference type="PROSITE" id="PS50056"/>
    </source>
</evidence>
<dbReference type="PRINTS" id="PR00700">
    <property type="entry name" value="PRTYPHPHTASE"/>
</dbReference>
<dbReference type="AlphaFoldDB" id="A0A0B1TA80"/>
<dbReference type="Proteomes" id="UP000053660">
    <property type="component" value="Unassembled WGS sequence"/>
</dbReference>
<dbReference type="PROSITE" id="PS50056">
    <property type="entry name" value="TYR_PHOSPHATASE_2"/>
    <property type="match status" value="1"/>
</dbReference>
<dbReference type="InterPro" id="IPR052782">
    <property type="entry name" value="Oocyte-zygote_transition_reg"/>
</dbReference>
<dbReference type="SUPFAM" id="SSF52799">
    <property type="entry name" value="(Phosphotyrosine protein) phosphatases II"/>
    <property type="match status" value="1"/>
</dbReference>
<organism evidence="3 4">
    <name type="scientific">Oesophagostomum dentatum</name>
    <name type="common">Nodular worm</name>
    <dbReference type="NCBI Taxonomy" id="61180"/>
    <lineage>
        <taxon>Eukaryota</taxon>
        <taxon>Metazoa</taxon>
        <taxon>Ecdysozoa</taxon>
        <taxon>Nematoda</taxon>
        <taxon>Chromadorea</taxon>
        <taxon>Rhabditida</taxon>
        <taxon>Rhabditina</taxon>
        <taxon>Rhabditomorpha</taxon>
        <taxon>Strongyloidea</taxon>
        <taxon>Strongylidae</taxon>
        <taxon>Oesophagostomum</taxon>
    </lineage>
</organism>
<dbReference type="Pfam" id="PF00102">
    <property type="entry name" value="Y_phosphatase"/>
    <property type="match status" value="1"/>
</dbReference>
<sequence>MSILRREFVKNKRYKPPTYTFEACKGNEAKNRYDDVICIDGSRVVLKGRPPDNNYIHANWVVMPDKCKYICTQGPLQETVTDFWHMIYTENSTVIVMLCAFEEGKNEKCAIYLPQTKRECGKFGPYRVYLRQEKESPFAGVKYNVLLVRKEKKSSFEVHHLSFTDWPDHTAPFDPAPIVGMMKYARFLAKENPITVHCSAGIGRSATFIGIDYAMQRIKQDCKVSMVDVMKDLRKQRYQSIQGIIQYIFLHICVLEGFASVSE</sequence>
<evidence type="ECO:0000259" key="1">
    <source>
        <dbReference type="PROSITE" id="PS50055"/>
    </source>
</evidence>
<dbReference type="EMBL" id="KN551199">
    <property type="protein sequence ID" value="KHJ92692.1"/>
    <property type="molecule type" value="Genomic_DNA"/>
</dbReference>
<name>A0A0B1TA80_OESDE</name>
<evidence type="ECO:0000313" key="4">
    <source>
        <dbReference type="Proteomes" id="UP000053660"/>
    </source>
</evidence>
<feature type="domain" description="Tyrosine specific protein phosphatases" evidence="2">
    <location>
        <begin position="179"/>
        <end position="248"/>
    </location>
</feature>
<feature type="domain" description="Tyrosine-protein phosphatase" evidence="1">
    <location>
        <begin position="4"/>
        <end position="257"/>
    </location>
</feature>
<dbReference type="InterPro" id="IPR003595">
    <property type="entry name" value="Tyr_Pase_cat"/>
</dbReference>
<dbReference type="SMART" id="SM00194">
    <property type="entry name" value="PTPc"/>
    <property type="match status" value="1"/>
</dbReference>
<dbReference type="PROSITE" id="PS50055">
    <property type="entry name" value="TYR_PHOSPHATASE_PTP"/>
    <property type="match status" value="1"/>
</dbReference>
<dbReference type="PROSITE" id="PS00383">
    <property type="entry name" value="TYR_PHOSPHATASE_1"/>
    <property type="match status" value="1"/>
</dbReference>
<reference evidence="3 4" key="1">
    <citation type="submission" date="2014-03" db="EMBL/GenBank/DDBJ databases">
        <title>Draft genome of the hookworm Oesophagostomum dentatum.</title>
        <authorList>
            <person name="Mitreva M."/>
        </authorList>
    </citation>
    <scope>NUCLEOTIDE SEQUENCE [LARGE SCALE GENOMIC DNA]</scope>
    <source>
        <strain evidence="3 4">OD-Hann</strain>
    </source>
</reference>
<dbReference type="Gene3D" id="3.90.190.10">
    <property type="entry name" value="Protein tyrosine phosphatase superfamily"/>
    <property type="match status" value="1"/>
</dbReference>
<dbReference type="InterPro" id="IPR000387">
    <property type="entry name" value="Tyr_Pase_dom"/>
</dbReference>
<dbReference type="PANTHER" id="PTHR46163:SF10">
    <property type="entry name" value="PROTEIN-TYROSINE PHOSPHATASE-RELATED"/>
    <property type="match status" value="1"/>
</dbReference>
<proteinExistence type="predicted"/>
<dbReference type="CDD" id="cd00047">
    <property type="entry name" value="PTPc"/>
    <property type="match status" value="1"/>
</dbReference>
<evidence type="ECO:0000313" key="3">
    <source>
        <dbReference type="EMBL" id="KHJ92692.1"/>
    </source>
</evidence>
<dbReference type="PANTHER" id="PTHR46163">
    <property type="entry name" value="TYROSINE-PROTEIN PHOSPHATASE-RELATED"/>
    <property type="match status" value="1"/>
</dbReference>
<dbReference type="InterPro" id="IPR029021">
    <property type="entry name" value="Prot-tyrosine_phosphatase-like"/>
</dbReference>
<protein>
    <submittedName>
        <fullName evidence="3">Protein-tyrosine phosphatase</fullName>
    </submittedName>
</protein>
<dbReference type="SMART" id="SM00404">
    <property type="entry name" value="PTPc_motif"/>
    <property type="match status" value="1"/>
</dbReference>
<dbReference type="OrthoDB" id="6058203at2759"/>
<gene>
    <name evidence="3" type="ORF">OESDEN_07417</name>
</gene>
<dbReference type="InterPro" id="IPR016130">
    <property type="entry name" value="Tyr_Pase_AS"/>
</dbReference>
<dbReference type="GO" id="GO:0004725">
    <property type="term" value="F:protein tyrosine phosphatase activity"/>
    <property type="evidence" value="ECO:0007669"/>
    <property type="project" value="InterPro"/>
</dbReference>
<keyword evidence="4" id="KW-1185">Reference proteome</keyword>